<dbReference type="Pfam" id="PF04851">
    <property type="entry name" value="ResIII"/>
    <property type="match status" value="1"/>
</dbReference>
<keyword evidence="2" id="KW-0067">ATP-binding</keyword>
<keyword evidence="2" id="KW-0347">Helicase</keyword>
<keyword evidence="3" id="KW-1185">Reference proteome</keyword>
<evidence type="ECO:0000313" key="2">
    <source>
        <dbReference type="EMBL" id="MBA1158671.1"/>
    </source>
</evidence>
<comment type="caution">
    <text evidence="2">The sequence shown here is derived from an EMBL/GenBank/DDBJ whole genome shotgun (WGS) entry which is preliminary data.</text>
</comment>
<dbReference type="EMBL" id="JACDXJ010000001">
    <property type="protein sequence ID" value="MBA1158671.1"/>
    <property type="molecule type" value="Genomic_DNA"/>
</dbReference>
<keyword evidence="2" id="KW-0547">Nucleotide-binding</keyword>
<dbReference type="RefSeq" id="WP_181054036.1">
    <property type="nucleotide sequence ID" value="NZ_JACDXJ010000001.1"/>
</dbReference>
<proteinExistence type="predicted"/>
<dbReference type="GO" id="GO:0005829">
    <property type="term" value="C:cytosol"/>
    <property type="evidence" value="ECO:0007669"/>
    <property type="project" value="TreeGrafter"/>
</dbReference>
<gene>
    <name evidence="2" type="ORF">H0S73_21440</name>
</gene>
<name>A0A838BTB6_9HYPH</name>
<dbReference type="GO" id="GO:0016787">
    <property type="term" value="F:hydrolase activity"/>
    <property type="evidence" value="ECO:0007669"/>
    <property type="project" value="InterPro"/>
</dbReference>
<feature type="domain" description="Helicase ATP-binding" evidence="1">
    <location>
        <begin position="21"/>
        <end position="180"/>
    </location>
</feature>
<dbReference type="InterPro" id="IPR024064">
    <property type="entry name" value="FdhE-like_sf"/>
</dbReference>
<organism evidence="2 3">
    <name type="scientific">Microvirga mediterraneensis</name>
    <dbReference type="NCBI Taxonomy" id="2754695"/>
    <lineage>
        <taxon>Bacteria</taxon>
        <taxon>Pseudomonadati</taxon>
        <taxon>Pseudomonadota</taxon>
        <taxon>Alphaproteobacteria</taxon>
        <taxon>Hyphomicrobiales</taxon>
        <taxon>Methylobacteriaceae</taxon>
        <taxon>Microvirga</taxon>
    </lineage>
</organism>
<sequence>MTQINLRPWQAQAISKAITWLVETRVDRHFLINAAPGAGKTICASVIARRLIEADEIDRVIVIAPRSEVVRQWAEEYKVVTGRSMTKVTGAHAEIEDYGTDLCATWSAIQGLQDGFQQVCRASRTLVICDEHHHAAVEAAWGAKADGAFTDARYVLVLTGTPIRSDGQEPVWFGYDSLGRIDHPQEGTYTLSYGDAVDLGYCRPITFHRHEGRFSVTLPDGDNIAVSGTAETELGTELKRIKGLQQALDFYKLACTPKYLADGETPDVESYQASMLQWGIAKLNDIRHLIPNAGGLVIAPNIAVAEYMAALLEQLEGERPVLVHSQLANAEARISSFKNTDKRWLVSVSMISEGVDIKRLRILVYLPYAQTELAFRQAMGRVVRSLGDNDYSRAYVVMPTHRILEEYARRVELEMSPAARKDNPRPTTKTCPTCEAQNPLNAAHCSDCGHEFPSRPEKFKACGECGSLNPFSADECQVCGHSFRTDFQITLNEALRLGAIVRGMDLEEDEVREGEDNKAEILSDVLASGDDALIKVVKQLPEESWGRLRRILNRT</sequence>
<dbReference type="InterPro" id="IPR027417">
    <property type="entry name" value="P-loop_NTPase"/>
</dbReference>
<dbReference type="InterPro" id="IPR014001">
    <property type="entry name" value="Helicase_ATP-bd"/>
</dbReference>
<evidence type="ECO:0000259" key="1">
    <source>
        <dbReference type="PROSITE" id="PS51192"/>
    </source>
</evidence>
<dbReference type="Pfam" id="PF00271">
    <property type="entry name" value="Helicase_C"/>
    <property type="match status" value="1"/>
</dbReference>
<dbReference type="Gene3D" id="3.40.50.300">
    <property type="entry name" value="P-loop containing nucleotide triphosphate hydrolases"/>
    <property type="match status" value="2"/>
</dbReference>
<protein>
    <submittedName>
        <fullName evidence="2">DEAD/DEAH box helicase family protein</fullName>
    </submittedName>
</protein>
<accession>A0A838BTB6</accession>
<dbReference type="GO" id="GO:0004386">
    <property type="term" value="F:helicase activity"/>
    <property type="evidence" value="ECO:0007669"/>
    <property type="project" value="UniProtKB-KW"/>
</dbReference>
<dbReference type="SUPFAM" id="SSF52540">
    <property type="entry name" value="P-loop containing nucleoside triphosphate hydrolases"/>
    <property type="match status" value="1"/>
</dbReference>
<dbReference type="PANTHER" id="PTHR47396">
    <property type="entry name" value="TYPE I RESTRICTION ENZYME ECOKI R PROTEIN"/>
    <property type="match status" value="1"/>
</dbReference>
<dbReference type="AlphaFoldDB" id="A0A838BTB6"/>
<dbReference type="GO" id="GO:0005524">
    <property type="term" value="F:ATP binding"/>
    <property type="evidence" value="ECO:0007669"/>
    <property type="project" value="InterPro"/>
</dbReference>
<reference evidence="2 3" key="1">
    <citation type="submission" date="2020-07" db="EMBL/GenBank/DDBJ databases">
        <title>Draft genome and description of Microvirga mediterraneensis Marseille-Q2068 sp. nov.</title>
        <authorList>
            <person name="Boxberger M."/>
        </authorList>
    </citation>
    <scope>NUCLEOTIDE SEQUENCE [LARGE SCALE GENOMIC DNA]</scope>
    <source>
        <strain evidence="2 3">Marseille-Q2068</strain>
    </source>
</reference>
<dbReference type="InterPro" id="IPR050742">
    <property type="entry name" value="Helicase_Restrict-Modif_Enz"/>
</dbReference>
<dbReference type="InterPro" id="IPR001650">
    <property type="entry name" value="Helicase_C-like"/>
</dbReference>
<dbReference type="PROSITE" id="PS51192">
    <property type="entry name" value="HELICASE_ATP_BIND_1"/>
    <property type="match status" value="1"/>
</dbReference>
<dbReference type="GO" id="GO:0003677">
    <property type="term" value="F:DNA binding"/>
    <property type="evidence" value="ECO:0007669"/>
    <property type="project" value="InterPro"/>
</dbReference>
<dbReference type="SMART" id="SM00487">
    <property type="entry name" value="DEXDc"/>
    <property type="match status" value="1"/>
</dbReference>
<keyword evidence="2" id="KW-0378">Hydrolase</keyword>
<dbReference type="PANTHER" id="PTHR47396:SF1">
    <property type="entry name" value="ATP-DEPENDENT HELICASE IRC3-RELATED"/>
    <property type="match status" value="1"/>
</dbReference>
<dbReference type="InterPro" id="IPR006935">
    <property type="entry name" value="Helicase/UvrB_N"/>
</dbReference>
<evidence type="ECO:0000313" key="3">
    <source>
        <dbReference type="Proteomes" id="UP000572984"/>
    </source>
</evidence>
<dbReference type="SUPFAM" id="SSF144020">
    <property type="entry name" value="FdhE-like"/>
    <property type="match status" value="1"/>
</dbReference>
<dbReference type="Proteomes" id="UP000572984">
    <property type="component" value="Unassembled WGS sequence"/>
</dbReference>